<dbReference type="Proteomes" id="UP000287394">
    <property type="component" value="Chromosome"/>
</dbReference>
<feature type="transmembrane region" description="Helical" evidence="6">
    <location>
        <begin position="45"/>
        <end position="66"/>
    </location>
</feature>
<evidence type="ECO:0000256" key="1">
    <source>
        <dbReference type="ARBA" id="ARBA00004141"/>
    </source>
</evidence>
<dbReference type="InterPro" id="IPR051598">
    <property type="entry name" value="TSUP/Inactive_protease-like"/>
</dbReference>
<keyword evidence="3 6" id="KW-0812">Transmembrane</keyword>
<reference evidence="7 8" key="1">
    <citation type="journal article" date="2019" name="Int. J. Syst. Evol. Microbiol.">
        <title>Capsulimonas corticalis gen. nov., sp. nov., an aerobic capsulated bacterium, of a novel bacterial order, Capsulimonadales ord. nov., of the class Armatimonadia of the phylum Armatimonadetes.</title>
        <authorList>
            <person name="Li J."/>
            <person name="Kudo C."/>
            <person name="Tonouchi A."/>
        </authorList>
    </citation>
    <scope>NUCLEOTIDE SEQUENCE [LARGE SCALE GENOMIC DNA]</scope>
    <source>
        <strain evidence="7 8">AX-7</strain>
    </source>
</reference>
<sequence length="307" mass="32053">MLLVRLGAGIGHAVSLPALAAVGLLIGYIAGMFGVGGGFLLTPMLIYVFGVPAPVAVGSALAQKCGTSISSFLKYRQMKRGEPRIDLVMMGGSLMGVDAGTRLLAYLTSLGSWRIGGGGSVPAVQVVLDLLFIVLLSFTAFYKFRDAWQARNAAPRGDLTIPGPLVSKVRIPPYIDLPGVQLTQVSVLMLSYLGFVLGLASGLMGIGGGVLFMPILLYGIGLSVRNAAGTGVLLLFVTVALGTVEQALHGYVSLKLAMAILIGSSIGAQLGALTTHYLANRVLRLLFAILVAGTVIMIGWDLLRLVR</sequence>
<evidence type="ECO:0000256" key="6">
    <source>
        <dbReference type="RuleBase" id="RU363041"/>
    </source>
</evidence>
<organism evidence="7 8">
    <name type="scientific">Capsulimonas corticalis</name>
    <dbReference type="NCBI Taxonomy" id="2219043"/>
    <lineage>
        <taxon>Bacteria</taxon>
        <taxon>Bacillati</taxon>
        <taxon>Armatimonadota</taxon>
        <taxon>Armatimonadia</taxon>
        <taxon>Capsulimonadales</taxon>
        <taxon>Capsulimonadaceae</taxon>
        <taxon>Capsulimonas</taxon>
    </lineage>
</organism>
<dbReference type="GO" id="GO:0005886">
    <property type="term" value="C:plasma membrane"/>
    <property type="evidence" value="ECO:0007669"/>
    <property type="project" value="UniProtKB-SubCell"/>
</dbReference>
<comment type="subcellular location">
    <subcellularLocation>
        <location evidence="6">Cell membrane</location>
        <topology evidence="6">Multi-pass membrane protein</topology>
    </subcellularLocation>
    <subcellularLocation>
        <location evidence="1">Membrane</location>
        <topology evidence="1">Multi-pass membrane protein</topology>
    </subcellularLocation>
</comment>
<feature type="transmembrane region" description="Helical" evidence="6">
    <location>
        <begin position="226"/>
        <end position="244"/>
    </location>
</feature>
<keyword evidence="8" id="KW-1185">Reference proteome</keyword>
<dbReference type="RefSeq" id="WP_119321598.1">
    <property type="nucleotide sequence ID" value="NZ_AP025739.1"/>
</dbReference>
<keyword evidence="4 6" id="KW-1133">Transmembrane helix</keyword>
<keyword evidence="5 6" id="KW-0472">Membrane</keyword>
<evidence type="ECO:0000313" key="7">
    <source>
        <dbReference type="EMBL" id="BDI34046.1"/>
    </source>
</evidence>
<dbReference type="KEGG" id="ccot:CCAX7_60970"/>
<comment type="similarity">
    <text evidence="2 6">Belongs to the 4-toluene sulfonate uptake permease (TSUP) (TC 2.A.102) family.</text>
</comment>
<gene>
    <name evidence="7" type="ORF">CCAX7_60970</name>
</gene>
<accession>A0A402CW73</accession>
<feature type="transmembrane region" description="Helical" evidence="6">
    <location>
        <begin position="87"/>
        <end position="107"/>
    </location>
</feature>
<evidence type="ECO:0000256" key="2">
    <source>
        <dbReference type="ARBA" id="ARBA00009142"/>
    </source>
</evidence>
<feature type="transmembrane region" description="Helical" evidence="6">
    <location>
        <begin position="119"/>
        <end position="142"/>
    </location>
</feature>
<dbReference type="InterPro" id="IPR002781">
    <property type="entry name" value="TM_pro_TauE-like"/>
</dbReference>
<dbReference type="PANTHER" id="PTHR43701">
    <property type="entry name" value="MEMBRANE TRANSPORTER PROTEIN MJ0441-RELATED"/>
    <property type="match status" value="1"/>
</dbReference>
<dbReference type="PANTHER" id="PTHR43701:SF12">
    <property type="entry name" value="MEMBRANE TRANSPORTER PROTEIN YTNM-RELATED"/>
    <property type="match status" value="1"/>
</dbReference>
<dbReference type="FunCoup" id="A0A402CW73">
    <property type="interactions" value="244"/>
</dbReference>
<keyword evidence="6" id="KW-1003">Cell membrane</keyword>
<evidence type="ECO:0000313" key="8">
    <source>
        <dbReference type="Proteomes" id="UP000287394"/>
    </source>
</evidence>
<evidence type="ECO:0000256" key="5">
    <source>
        <dbReference type="ARBA" id="ARBA00023136"/>
    </source>
</evidence>
<dbReference type="OrthoDB" id="9779078at2"/>
<evidence type="ECO:0000256" key="4">
    <source>
        <dbReference type="ARBA" id="ARBA00022989"/>
    </source>
</evidence>
<dbReference type="EMBL" id="AP025739">
    <property type="protein sequence ID" value="BDI34046.1"/>
    <property type="molecule type" value="Genomic_DNA"/>
</dbReference>
<feature type="transmembrane region" description="Helical" evidence="6">
    <location>
        <begin position="256"/>
        <end position="279"/>
    </location>
</feature>
<feature type="transmembrane region" description="Helical" evidence="6">
    <location>
        <begin position="12"/>
        <end position="33"/>
    </location>
</feature>
<dbReference type="AlphaFoldDB" id="A0A402CW73"/>
<evidence type="ECO:0000256" key="3">
    <source>
        <dbReference type="ARBA" id="ARBA00022692"/>
    </source>
</evidence>
<proteinExistence type="inferred from homology"/>
<dbReference type="Pfam" id="PF01925">
    <property type="entry name" value="TauE"/>
    <property type="match status" value="1"/>
</dbReference>
<feature type="transmembrane region" description="Helical" evidence="6">
    <location>
        <begin position="285"/>
        <end position="303"/>
    </location>
</feature>
<protein>
    <recommendedName>
        <fullName evidence="6">Probable membrane transporter protein</fullName>
    </recommendedName>
</protein>
<name>A0A402CW73_9BACT</name>
<feature type="transmembrane region" description="Helical" evidence="6">
    <location>
        <begin position="192"/>
        <end position="220"/>
    </location>
</feature>